<dbReference type="OrthoDB" id="10406238at2759"/>
<reference evidence="3" key="1">
    <citation type="journal article" date="2017" name="Genome Biol.">
        <title>Comparative genomics reveals high biological diversity and specific adaptations in the industrially and medically important fungal genus Aspergillus.</title>
        <authorList>
            <person name="de Vries R.P."/>
            <person name="Riley R."/>
            <person name="Wiebenga A."/>
            <person name="Aguilar-Osorio G."/>
            <person name="Amillis S."/>
            <person name="Uchima C.A."/>
            <person name="Anderluh G."/>
            <person name="Asadollahi M."/>
            <person name="Askin M."/>
            <person name="Barry K."/>
            <person name="Battaglia E."/>
            <person name="Bayram O."/>
            <person name="Benocci T."/>
            <person name="Braus-Stromeyer S.A."/>
            <person name="Caldana C."/>
            <person name="Canovas D."/>
            <person name="Cerqueira G.C."/>
            <person name="Chen F."/>
            <person name="Chen W."/>
            <person name="Choi C."/>
            <person name="Clum A."/>
            <person name="Dos Santos R.A."/>
            <person name="Damasio A.R."/>
            <person name="Diallinas G."/>
            <person name="Emri T."/>
            <person name="Fekete E."/>
            <person name="Flipphi M."/>
            <person name="Freyberg S."/>
            <person name="Gallo A."/>
            <person name="Gournas C."/>
            <person name="Habgood R."/>
            <person name="Hainaut M."/>
            <person name="Harispe M.L."/>
            <person name="Henrissat B."/>
            <person name="Hilden K.S."/>
            <person name="Hope R."/>
            <person name="Hossain A."/>
            <person name="Karabika E."/>
            <person name="Karaffa L."/>
            <person name="Karanyi Z."/>
            <person name="Krasevec N."/>
            <person name="Kuo A."/>
            <person name="Kusch H."/>
            <person name="LaButti K."/>
            <person name="Lagendijk E.L."/>
            <person name="Lapidus A."/>
            <person name="Levasseur A."/>
            <person name="Lindquist E."/>
            <person name="Lipzen A."/>
            <person name="Logrieco A.F."/>
            <person name="MacCabe A."/>
            <person name="Maekelae M.R."/>
            <person name="Malavazi I."/>
            <person name="Melin P."/>
            <person name="Meyer V."/>
            <person name="Mielnichuk N."/>
            <person name="Miskei M."/>
            <person name="Molnar A.P."/>
            <person name="Mule G."/>
            <person name="Ngan C.Y."/>
            <person name="Orejas M."/>
            <person name="Orosz E."/>
            <person name="Ouedraogo J.P."/>
            <person name="Overkamp K.M."/>
            <person name="Park H.-S."/>
            <person name="Perrone G."/>
            <person name="Piumi F."/>
            <person name="Punt P.J."/>
            <person name="Ram A.F."/>
            <person name="Ramon A."/>
            <person name="Rauscher S."/>
            <person name="Record E."/>
            <person name="Riano-Pachon D.M."/>
            <person name="Robert V."/>
            <person name="Roehrig J."/>
            <person name="Ruller R."/>
            <person name="Salamov A."/>
            <person name="Salih N.S."/>
            <person name="Samson R.A."/>
            <person name="Sandor E."/>
            <person name="Sanguinetti M."/>
            <person name="Schuetze T."/>
            <person name="Sepcic K."/>
            <person name="Shelest E."/>
            <person name="Sherlock G."/>
            <person name="Sophianopoulou V."/>
            <person name="Squina F.M."/>
            <person name="Sun H."/>
            <person name="Susca A."/>
            <person name="Todd R.B."/>
            <person name="Tsang A."/>
            <person name="Unkles S.E."/>
            <person name="van de Wiele N."/>
            <person name="van Rossen-Uffink D."/>
            <person name="Oliveira J.V."/>
            <person name="Vesth T.C."/>
            <person name="Visser J."/>
            <person name="Yu J.-H."/>
            <person name="Zhou M."/>
            <person name="Andersen M.R."/>
            <person name="Archer D.B."/>
            <person name="Baker S.E."/>
            <person name="Benoit I."/>
            <person name="Brakhage A.A."/>
            <person name="Braus G.H."/>
            <person name="Fischer R."/>
            <person name="Frisvad J.C."/>
            <person name="Goldman G.H."/>
            <person name="Houbraken J."/>
            <person name="Oakley B."/>
            <person name="Pocsi I."/>
            <person name="Scazzocchio C."/>
            <person name="Seiboth B."/>
            <person name="vanKuyk P.A."/>
            <person name="Wortman J."/>
            <person name="Dyer P.S."/>
            <person name="Grigoriev I.V."/>
        </authorList>
    </citation>
    <scope>NUCLEOTIDE SEQUENCE [LARGE SCALE GENOMIC DNA]</scope>
    <source>
        <strain evidence="3">CBS 101740 / IMI 381727 / IBT 21946</strain>
    </source>
</reference>
<evidence type="ECO:0000313" key="3">
    <source>
        <dbReference type="Proteomes" id="UP000184499"/>
    </source>
</evidence>
<feature type="region of interest" description="Disordered" evidence="1">
    <location>
        <begin position="45"/>
        <end position="78"/>
    </location>
</feature>
<feature type="region of interest" description="Disordered" evidence="1">
    <location>
        <begin position="92"/>
        <end position="116"/>
    </location>
</feature>
<accession>A0A1L9UJ38</accession>
<feature type="compositionally biased region" description="Low complexity" evidence="1">
    <location>
        <begin position="64"/>
        <end position="78"/>
    </location>
</feature>
<keyword evidence="3" id="KW-1185">Reference proteome</keyword>
<dbReference type="EMBL" id="KV878684">
    <property type="protein sequence ID" value="OJJ71569.1"/>
    <property type="molecule type" value="Genomic_DNA"/>
</dbReference>
<evidence type="ECO:0000313" key="2">
    <source>
        <dbReference type="EMBL" id="OJJ71569.1"/>
    </source>
</evidence>
<dbReference type="OMA" id="PVIRLEF"/>
<gene>
    <name evidence="2" type="ORF">ASPBRDRAFT_54876</name>
</gene>
<proteinExistence type="predicted"/>
<dbReference type="GeneID" id="93579798"/>
<dbReference type="RefSeq" id="XP_067478817.1">
    <property type="nucleotide sequence ID" value="XM_067627310.1"/>
</dbReference>
<dbReference type="AlphaFoldDB" id="A0A1L9UJ38"/>
<evidence type="ECO:0000256" key="1">
    <source>
        <dbReference type="SAM" id="MobiDB-lite"/>
    </source>
</evidence>
<protein>
    <submittedName>
        <fullName evidence="2">Uncharacterized protein</fullName>
    </submittedName>
</protein>
<dbReference type="VEuPathDB" id="FungiDB:ASPBRDRAFT_54876"/>
<name>A0A1L9UJ38_ASPBC</name>
<dbReference type="Proteomes" id="UP000184499">
    <property type="component" value="Unassembled WGS sequence"/>
</dbReference>
<sequence length="171" mass="18433">MGMGVRTPGELGRIAGVILGETGERESRPYGKMADQPVIRLEFESRRRKTAQKQSLSGEITHHASATAAPPGLAPGTSWAAFRRQSHSVVLVGNEGGPQGEGESGGRSPLSRGHHGAPVQLIDKTVSFSLVQKGRQDQHWGSWRNCVIALRNEVMLSGLIWQAAIYTTTLI</sequence>
<feature type="compositionally biased region" description="Gly residues" evidence="1">
    <location>
        <begin position="94"/>
        <end position="105"/>
    </location>
</feature>
<organism evidence="2 3">
    <name type="scientific">Aspergillus brasiliensis (strain CBS 101740 / IMI 381727 / IBT 21946)</name>
    <dbReference type="NCBI Taxonomy" id="767769"/>
    <lineage>
        <taxon>Eukaryota</taxon>
        <taxon>Fungi</taxon>
        <taxon>Dikarya</taxon>
        <taxon>Ascomycota</taxon>
        <taxon>Pezizomycotina</taxon>
        <taxon>Eurotiomycetes</taxon>
        <taxon>Eurotiomycetidae</taxon>
        <taxon>Eurotiales</taxon>
        <taxon>Aspergillaceae</taxon>
        <taxon>Aspergillus</taxon>
        <taxon>Aspergillus subgen. Circumdati</taxon>
    </lineage>
</organism>